<feature type="domain" description="VanZ-like" evidence="2">
    <location>
        <begin position="21"/>
        <end position="141"/>
    </location>
</feature>
<evidence type="ECO:0000256" key="1">
    <source>
        <dbReference type="SAM" id="Phobius"/>
    </source>
</evidence>
<proteinExistence type="predicted"/>
<evidence type="ECO:0000313" key="3">
    <source>
        <dbReference type="EMBL" id="MBD2868301.1"/>
    </source>
</evidence>
<feature type="transmembrane region" description="Helical" evidence="1">
    <location>
        <begin position="71"/>
        <end position="88"/>
    </location>
</feature>
<protein>
    <submittedName>
        <fullName evidence="3">VanZ family protein</fullName>
    </submittedName>
</protein>
<dbReference type="PANTHER" id="PTHR36834">
    <property type="entry name" value="MEMBRANE PROTEIN-RELATED"/>
    <property type="match status" value="1"/>
</dbReference>
<keyword evidence="4" id="KW-1185">Reference proteome</keyword>
<gene>
    <name evidence="3" type="ORF">IDH41_06925</name>
</gene>
<dbReference type="RefSeq" id="WP_190859484.1">
    <property type="nucleotide sequence ID" value="NZ_JACXIY010000008.1"/>
</dbReference>
<feature type="transmembrane region" description="Helical" evidence="1">
    <location>
        <begin position="126"/>
        <end position="143"/>
    </location>
</feature>
<dbReference type="InterPro" id="IPR006976">
    <property type="entry name" value="VanZ-like"/>
</dbReference>
<keyword evidence="1" id="KW-0812">Transmembrane</keyword>
<evidence type="ECO:0000259" key="2">
    <source>
        <dbReference type="Pfam" id="PF04892"/>
    </source>
</evidence>
<dbReference type="EMBL" id="JACXIY010000008">
    <property type="protein sequence ID" value="MBD2868301.1"/>
    <property type="molecule type" value="Genomic_DNA"/>
</dbReference>
<feature type="transmembrane region" description="Helical" evidence="1">
    <location>
        <begin position="95"/>
        <end position="114"/>
    </location>
</feature>
<keyword evidence="1" id="KW-0472">Membrane</keyword>
<keyword evidence="1" id="KW-1133">Transmembrane helix</keyword>
<comment type="caution">
    <text evidence="3">The sequence shown here is derived from an EMBL/GenBank/DDBJ whole genome shotgun (WGS) entry which is preliminary data.</text>
</comment>
<evidence type="ECO:0000313" key="4">
    <source>
        <dbReference type="Proteomes" id="UP000632125"/>
    </source>
</evidence>
<reference evidence="3" key="1">
    <citation type="submission" date="2020-09" db="EMBL/GenBank/DDBJ databases">
        <title>A novel bacterium of genus Paenibacillus, isolated from South China Sea.</title>
        <authorList>
            <person name="Huang H."/>
            <person name="Mo K."/>
            <person name="Hu Y."/>
        </authorList>
    </citation>
    <scope>NUCLEOTIDE SEQUENCE</scope>
    <source>
        <strain evidence="3">IB182493</strain>
    </source>
</reference>
<name>A0A927CM02_9BACL</name>
<accession>A0A927CM02</accession>
<sequence length="152" mass="17497">MFKNAHFRNVFLNLLIAALGLVYAIFMAWLLFYRDRSFSDGYAFNLVPFDTIKRYVVHYDHFNFDIWFKNLFGNIVLFMPIGIFLPLLHVKYRRVFALTATTVLLIAAVELAQLLSKVGSFDVDDIILNTLGAVLGLVLTRMSQARNNRIAE</sequence>
<dbReference type="Proteomes" id="UP000632125">
    <property type="component" value="Unassembled WGS sequence"/>
</dbReference>
<dbReference type="Pfam" id="PF04892">
    <property type="entry name" value="VanZ"/>
    <property type="match status" value="1"/>
</dbReference>
<dbReference type="PANTHER" id="PTHR36834:SF1">
    <property type="entry name" value="INTEGRAL MEMBRANE PROTEIN"/>
    <property type="match status" value="1"/>
</dbReference>
<feature type="transmembrane region" description="Helical" evidence="1">
    <location>
        <begin position="12"/>
        <end position="32"/>
    </location>
</feature>
<dbReference type="InterPro" id="IPR053150">
    <property type="entry name" value="Teicoplanin_resist-assoc"/>
</dbReference>
<dbReference type="AlphaFoldDB" id="A0A927CM02"/>
<organism evidence="3 4">
    <name type="scientific">Paenibacillus arenilitoris</name>
    <dbReference type="NCBI Taxonomy" id="2772299"/>
    <lineage>
        <taxon>Bacteria</taxon>
        <taxon>Bacillati</taxon>
        <taxon>Bacillota</taxon>
        <taxon>Bacilli</taxon>
        <taxon>Bacillales</taxon>
        <taxon>Paenibacillaceae</taxon>
        <taxon>Paenibacillus</taxon>
    </lineage>
</organism>